<accession>A0A075VC73</accession>
<dbReference type="RefSeq" id="WP_038520586.1">
    <property type="nucleotide sequence ID" value="NZ_CP008953.1"/>
</dbReference>
<reference evidence="2 3" key="1">
    <citation type="journal article" date="2014" name="J. Biotechnol.">
        <title>Complete genome sequence of the actinobacterium Amycolatopsis japonica MG417-CF17(T) (=DSM 44213T) producing (S,S)-N,N'-ethylenediaminedisuccinic acid.</title>
        <authorList>
            <person name="Stegmann E."/>
            <person name="Albersmeier A."/>
            <person name="Spohn M."/>
            <person name="Gert H."/>
            <person name="Weber T."/>
            <person name="Wohlleben W."/>
            <person name="Kalinowski J."/>
            <person name="Ruckert C."/>
        </authorList>
    </citation>
    <scope>NUCLEOTIDE SEQUENCE [LARGE SCALE GENOMIC DNA]</scope>
    <source>
        <strain evidence="3">MG417-CF17 (DSM 44213)</strain>
    </source>
</reference>
<dbReference type="HOGENOM" id="CLU_2079794_0_0_11"/>
<proteinExistence type="predicted"/>
<dbReference type="Proteomes" id="UP000028492">
    <property type="component" value="Chromosome"/>
</dbReference>
<organism evidence="2 3">
    <name type="scientific">Amycolatopsis japonica</name>
    <dbReference type="NCBI Taxonomy" id="208439"/>
    <lineage>
        <taxon>Bacteria</taxon>
        <taxon>Bacillati</taxon>
        <taxon>Actinomycetota</taxon>
        <taxon>Actinomycetes</taxon>
        <taxon>Pseudonocardiales</taxon>
        <taxon>Pseudonocardiaceae</taxon>
        <taxon>Amycolatopsis</taxon>
        <taxon>Amycolatopsis japonica group</taxon>
    </lineage>
</organism>
<keyword evidence="3" id="KW-1185">Reference proteome</keyword>
<dbReference type="KEGG" id="aja:AJAP_38520"/>
<protein>
    <submittedName>
        <fullName evidence="2">Uncharacterized protein</fullName>
    </submittedName>
</protein>
<feature type="region of interest" description="Disordered" evidence="1">
    <location>
        <begin position="1"/>
        <end position="22"/>
    </location>
</feature>
<gene>
    <name evidence="2" type="ORF">AJAP_38520</name>
</gene>
<evidence type="ECO:0000313" key="2">
    <source>
        <dbReference type="EMBL" id="AIG80490.1"/>
    </source>
</evidence>
<dbReference type="EMBL" id="CP008953">
    <property type="protein sequence ID" value="AIG80490.1"/>
    <property type="molecule type" value="Genomic_DNA"/>
</dbReference>
<name>A0A075VC73_9PSEU</name>
<sequence length="117" mass="12906">MSPDTAPVDSASTEAGEPRSAAEHCAAAEALFSRARAIYPTLSSRAVDQGEYRRCLDWAHLHLRLAEAITSGAGVVFAHRHLLANPDVRLHDTYVSGETQEWNEYFESQHNATRRSA</sequence>
<dbReference type="STRING" id="208439.AJAP_38520"/>
<evidence type="ECO:0000313" key="3">
    <source>
        <dbReference type="Proteomes" id="UP000028492"/>
    </source>
</evidence>
<evidence type="ECO:0000256" key="1">
    <source>
        <dbReference type="SAM" id="MobiDB-lite"/>
    </source>
</evidence>
<dbReference type="AlphaFoldDB" id="A0A075VC73"/>